<feature type="domain" description="DUF5681" evidence="2">
    <location>
        <begin position="20"/>
        <end position="89"/>
    </location>
</feature>
<gene>
    <name evidence="3" type="ORF">Wenmar_01152</name>
</gene>
<dbReference type="EMBL" id="AONG01000006">
    <property type="protein sequence ID" value="KIQ70193.1"/>
    <property type="molecule type" value="Genomic_DNA"/>
</dbReference>
<dbReference type="STRING" id="1123501.Wenmar_01152"/>
<dbReference type="AlphaFoldDB" id="A0A0D0QGU3"/>
<accession>A0A0D0QGU3</accession>
<dbReference type="RefSeq" id="WP_018302930.1">
    <property type="nucleotide sequence ID" value="NZ_KB902288.1"/>
</dbReference>
<evidence type="ECO:0000313" key="3">
    <source>
        <dbReference type="EMBL" id="KIQ70193.1"/>
    </source>
</evidence>
<keyword evidence="4" id="KW-1185">Reference proteome</keyword>
<dbReference type="Pfam" id="PF18932">
    <property type="entry name" value="DUF5681"/>
    <property type="match status" value="1"/>
</dbReference>
<reference evidence="3 4" key="1">
    <citation type="submission" date="2013-01" db="EMBL/GenBank/DDBJ databases">
        <authorList>
            <person name="Fiebig A."/>
            <person name="Goeker M."/>
            <person name="Klenk H.-P.P."/>
        </authorList>
    </citation>
    <scope>NUCLEOTIDE SEQUENCE [LARGE SCALE GENOMIC DNA]</scope>
    <source>
        <strain evidence="3 4">DSM 24838</strain>
    </source>
</reference>
<evidence type="ECO:0000313" key="4">
    <source>
        <dbReference type="Proteomes" id="UP000035100"/>
    </source>
</evidence>
<dbReference type="InterPro" id="IPR043736">
    <property type="entry name" value="DUF5681"/>
</dbReference>
<evidence type="ECO:0000259" key="2">
    <source>
        <dbReference type="Pfam" id="PF18932"/>
    </source>
</evidence>
<feature type="region of interest" description="Disordered" evidence="1">
    <location>
        <begin position="1"/>
        <end position="40"/>
    </location>
</feature>
<evidence type="ECO:0000256" key="1">
    <source>
        <dbReference type="SAM" id="MobiDB-lite"/>
    </source>
</evidence>
<protein>
    <recommendedName>
        <fullName evidence="2">DUF5681 domain-containing protein</fullName>
    </recommendedName>
</protein>
<dbReference type="PATRIC" id="fig|1123501.6.peg.1224"/>
<name>A0A0D0QGU3_9RHOB</name>
<dbReference type="eggNOG" id="ENOG50332VX">
    <property type="taxonomic scope" value="Bacteria"/>
</dbReference>
<dbReference type="Proteomes" id="UP000035100">
    <property type="component" value="Unassembled WGS sequence"/>
</dbReference>
<sequence>MPPRDDDGDYEVGYGKPPVQHRFKKGQSGNPRGRPPGAKGFAASVRRELESRITIREGGRDLTISKREAAGKVLMNKALGGDLKALAMLQAIDADEVQAVAAEIAQDYDIPLEAHEIAMLEEVFAKRRAQENVAAGSGATADDEEQADE</sequence>
<organism evidence="3 4">
    <name type="scientific">Wenxinia marina DSM 24838</name>
    <dbReference type="NCBI Taxonomy" id="1123501"/>
    <lineage>
        <taxon>Bacteria</taxon>
        <taxon>Pseudomonadati</taxon>
        <taxon>Pseudomonadota</taxon>
        <taxon>Alphaproteobacteria</taxon>
        <taxon>Rhodobacterales</taxon>
        <taxon>Roseobacteraceae</taxon>
        <taxon>Wenxinia</taxon>
    </lineage>
</organism>
<proteinExistence type="predicted"/>
<comment type="caution">
    <text evidence="3">The sequence shown here is derived from an EMBL/GenBank/DDBJ whole genome shotgun (WGS) entry which is preliminary data.</text>
</comment>
<feature type="compositionally biased region" description="Acidic residues" evidence="1">
    <location>
        <begin position="1"/>
        <end position="10"/>
    </location>
</feature>